<dbReference type="GeneID" id="115955159"/>
<keyword evidence="3" id="KW-1185">Reference proteome</keyword>
<evidence type="ECO:0000256" key="1">
    <source>
        <dbReference type="SAM" id="MobiDB-lite"/>
    </source>
</evidence>
<feature type="region of interest" description="Disordered" evidence="1">
    <location>
        <begin position="256"/>
        <end position="288"/>
    </location>
</feature>
<feature type="region of interest" description="Disordered" evidence="1">
    <location>
        <begin position="318"/>
        <end position="351"/>
    </location>
</feature>
<feature type="region of interest" description="Disordered" evidence="1">
    <location>
        <begin position="520"/>
        <end position="553"/>
    </location>
</feature>
<dbReference type="KEGG" id="qlo:115955159"/>
<dbReference type="Gramene" id="QL08p056892:mrna">
    <property type="protein sequence ID" value="QL08p056892:mrna"/>
    <property type="gene ID" value="QL08p056892"/>
</dbReference>
<feature type="compositionally biased region" description="Polar residues" evidence="1">
    <location>
        <begin position="520"/>
        <end position="531"/>
    </location>
</feature>
<accession>A0A7N2MES9</accession>
<reference evidence="2 3" key="1">
    <citation type="journal article" date="2016" name="G3 (Bethesda)">
        <title>First Draft Assembly and Annotation of the Genome of a California Endemic Oak Quercus lobata Nee (Fagaceae).</title>
        <authorList>
            <person name="Sork V.L."/>
            <person name="Fitz-Gibbon S.T."/>
            <person name="Puiu D."/>
            <person name="Crepeau M."/>
            <person name="Gugger P.F."/>
            <person name="Sherman R."/>
            <person name="Stevens K."/>
            <person name="Langley C.H."/>
            <person name="Pellegrini M."/>
            <person name="Salzberg S.L."/>
        </authorList>
    </citation>
    <scope>NUCLEOTIDE SEQUENCE [LARGE SCALE GENOMIC DNA]</scope>
    <source>
        <strain evidence="2 3">cv. SW786</strain>
    </source>
</reference>
<dbReference type="GO" id="GO:0008017">
    <property type="term" value="F:microtubule binding"/>
    <property type="evidence" value="ECO:0007669"/>
    <property type="project" value="InterPro"/>
</dbReference>
<dbReference type="EMBL" id="LRBV02000008">
    <property type="status" value="NOT_ANNOTATED_CDS"/>
    <property type="molecule type" value="Genomic_DNA"/>
</dbReference>
<name>A0A7N2MES9_QUELO</name>
<sequence>MASENSYQERQFPAAPDARQKVDGFMRFKTGSPKDQESLQPNTKYNLRKSLAWDSAFFTSPGVLDPEELFQTLKLSDMGNSLDTIGNGEQKVVPSESLEAEKTSRTGECNLRKSLAWDSAFFTSAGVLEPEELSMMNKGFKKPHDSRPTPRIEEMWRSVESNSTVETDGSPLTSLEIDLFEDIRASAKMSTQVSNVAISSSNLQRGRRVKNVHSSTKVDASSQIRMKPTLPSRGKSITRHGLERVTSEASVPLQAQHGAGSGEFNPKHAARSKELHLSSSLKPPKISAKASQISRASLGANHVKLKTQSVEATSGHCLTRTKKPPLGKSSISLRRSITPPPTSLRTTGNSNVNLVATGSTYKTPPKYTTTNKTELEYSNYPTCLLSMSNSSSCTSPASSIDGSSESLSIAVNQGPNNSNASFDTTCREVLFDRNTFHASGMETHQPDEPHAGYKGQEKSPSIQAKKILAEINSDPSDVSRKTRPSGLRRPSPKIGFFDAETQMMPMVNQGQQFHSGLQSTLTKGGTGTNPDGASKRTRYGKLQSPRTLRGTNKNMNIGSEQIRASSPALLIRPSNPVQFEEAGNEFLEVSTFPGPMKDCFATTSRAQNNSPYRIRTKDCLKPKKVGNERHQAAELGLLSTSKAEDKGIQGFMKRNKQSSRKHEDASIKSAETNLHILHEDEKENLYGVRNRVDTYSRHIGATDLYHDVVIDLTKKRDLSFPLQHQ</sequence>
<dbReference type="EnsemblPlants" id="QL08p056892:mrna">
    <property type="protein sequence ID" value="QL08p056892:mrna"/>
    <property type="gene ID" value="QL08p056892"/>
</dbReference>
<dbReference type="Proteomes" id="UP000594261">
    <property type="component" value="Chromosome 8"/>
</dbReference>
<gene>
    <name evidence="2" type="primary">LOC115955159</name>
</gene>
<evidence type="ECO:0000313" key="3">
    <source>
        <dbReference type="Proteomes" id="UP000594261"/>
    </source>
</evidence>
<dbReference type="PANTHER" id="PTHR33737">
    <property type="entry name" value="OS05G0121800 PROTEIN"/>
    <property type="match status" value="1"/>
</dbReference>
<feature type="region of interest" description="Disordered" evidence="1">
    <location>
        <begin position="1"/>
        <end position="21"/>
    </location>
</feature>
<dbReference type="PANTHER" id="PTHR33737:SF23">
    <property type="entry name" value="DUF3741 DOMAIN-CONTAINING PROTEIN"/>
    <property type="match status" value="1"/>
</dbReference>
<organism evidence="2 3">
    <name type="scientific">Quercus lobata</name>
    <name type="common">Valley oak</name>
    <dbReference type="NCBI Taxonomy" id="97700"/>
    <lineage>
        <taxon>Eukaryota</taxon>
        <taxon>Viridiplantae</taxon>
        <taxon>Streptophyta</taxon>
        <taxon>Embryophyta</taxon>
        <taxon>Tracheophyta</taxon>
        <taxon>Spermatophyta</taxon>
        <taxon>Magnoliopsida</taxon>
        <taxon>eudicotyledons</taxon>
        <taxon>Gunneridae</taxon>
        <taxon>Pentapetalae</taxon>
        <taxon>rosids</taxon>
        <taxon>fabids</taxon>
        <taxon>Fagales</taxon>
        <taxon>Fagaceae</taxon>
        <taxon>Quercus</taxon>
    </lineage>
</organism>
<feature type="region of interest" description="Disordered" evidence="1">
    <location>
        <begin position="204"/>
        <end position="238"/>
    </location>
</feature>
<dbReference type="OrthoDB" id="1931260at2759"/>
<dbReference type="InParanoid" id="A0A7N2MES9"/>
<dbReference type="AlphaFoldDB" id="A0A7N2MES9"/>
<feature type="compositionally biased region" description="Basic and acidic residues" evidence="1">
    <location>
        <begin position="444"/>
        <end position="457"/>
    </location>
</feature>
<reference evidence="2" key="2">
    <citation type="submission" date="2021-01" db="UniProtKB">
        <authorList>
            <consortium name="EnsemblPlants"/>
        </authorList>
    </citation>
    <scope>IDENTIFICATION</scope>
</reference>
<feature type="region of interest" description="Disordered" evidence="1">
    <location>
        <begin position="439"/>
        <end position="492"/>
    </location>
</feature>
<proteinExistence type="predicted"/>
<dbReference type="RefSeq" id="XP_030929072.1">
    <property type="nucleotide sequence ID" value="XM_031073212.1"/>
</dbReference>
<feature type="compositionally biased region" description="Polar residues" evidence="1">
    <location>
        <begin position="544"/>
        <end position="553"/>
    </location>
</feature>
<protein>
    <submittedName>
        <fullName evidence="2">Uncharacterized protein</fullName>
    </submittedName>
</protein>
<dbReference type="InterPro" id="IPR045882">
    <property type="entry name" value="GPT1/2"/>
</dbReference>
<evidence type="ECO:0000313" key="2">
    <source>
        <dbReference type="EnsemblPlants" id="QL08p056892:mrna"/>
    </source>
</evidence>
<dbReference type="OMA" id="SQGHANQ"/>
<feature type="compositionally biased region" description="Polar residues" evidence="1">
    <location>
        <begin position="212"/>
        <end position="224"/>
    </location>
</feature>